<accession>A0A836C8L5</accession>
<feature type="signal peptide" evidence="1">
    <location>
        <begin position="1"/>
        <end position="17"/>
    </location>
</feature>
<evidence type="ECO:0000313" key="2">
    <source>
        <dbReference type="EMBL" id="KAG5175868.1"/>
    </source>
</evidence>
<proteinExistence type="predicted"/>
<reference evidence="2" key="1">
    <citation type="submission" date="2021-02" db="EMBL/GenBank/DDBJ databases">
        <title>First Annotated Genome of the Yellow-green Alga Tribonema minus.</title>
        <authorList>
            <person name="Mahan K.M."/>
        </authorList>
    </citation>
    <scope>NUCLEOTIDE SEQUENCE</scope>
    <source>
        <strain evidence="2">UTEX B ZZ1240</strain>
    </source>
</reference>
<dbReference type="PANTHER" id="PTHR33129:SF1">
    <property type="entry name" value="ATP-BINDING PROTEIN"/>
    <property type="match status" value="1"/>
</dbReference>
<keyword evidence="1" id="KW-0732">Signal</keyword>
<organism evidence="2 3">
    <name type="scientific">Tribonema minus</name>
    <dbReference type="NCBI Taxonomy" id="303371"/>
    <lineage>
        <taxon>Eukaryota</taxon>
        <taxon>Sar</taxon>
        <taxon>Stramenopiles</taxon>
        <taxon>Ochrophyta</taxon>
        <taxon>PX clade</taxon>
        <taxon>Xanthophyceae</taxon>
        <taxon>Tribonematales</taxon>
        <taxon>Tribonemataceae</taxon>
        <taxon>Tribonema</taxon>
    </lineage>
</organism>
<dbReference type="InterPro" id="IPR052980">
    <property type="entry name" value="Crinkler_effector"/>
</dbReference>
<dbReference type="PANTHER" id="PTHR33129">
    <property type="entry name" value="PROTEIN KINASE DOMAIN-CONTAINING PROTEIN-RELATED"/>
    <property type="match status" value="1"/>
</dbReference>
<gene>
    <name evidence="2" type="ORF">JKP88DRAFT_249891</name>
</gene>
<protein>
    <submittedName>
        <fullName evidence="2">Uncharacterized protein</fullName>
    </submittedName>
</protein>
<keyword evidence="3" id="KW-1185">Reference proteome</keyword>
<dbReference type="EMBL" id="JAFCMP010000544">
    <property type="protein sequence ID" value="KAG5175868.1"/>
    <property type="molecule type" value="Genomic_DNA"/>
</dbReference>
<comment type="caution">
    <text evidence="2">The sequence shown here is derived from an EMBL/GenBank/DDBJ whole genome shotgun (WGS) entry which is preliminary data.</text>
</comment>
<name>A0A836C8L5_9STRA</name>
<evidence type="ECO:0000313" key="3">
    <source>
        <dbReference type="Proteomes" id="UP000664859"/>
    </source>
</evidence>
<dbReference type="Proteomes" id="UP000664859">
    <property type="component" value="Unassembled WGS sequence"/>
</dbReference>
<feature type="chain" id="PRO_5033060092" evidence="1">
    <location>
        <begin position="18"/>
        <end position="381"/>
    </location>
</feature>
<sequence>MRLLVLALAACARGSLGFVAPGSCLVPCARNTSGLKDRLLLPVSISTQRHQDRLPVSTRSRRRQRRAGLGYEWLTTTEEVKAYWTSLLRQLEQVREAQKQHRDDKTALLAKLGNAASITDMDMSHCTCCSAVQDNDLLTAAMFWAQLRDLHLEQKGGCSVLELDGPFIPRDPTLGSQLLVQDSYNVIFEGILKFQETVKVGGGCSIIIGSPGIGKSAMLYYLMWRIAREGGTVVYDRQDKVNAVLFAPNGVSQGPLSAFTTVLSDRNTWYLMDGKLPLNCSARTVLATSSDRSIWKGPSNRGDSKFWFMGVWSQDEIIDCWSMMYQGKPNCSKQEVLDRLYLFNGTIREVLTKPAQDAQSVNYLKQQKLGIIDDLDITGLQ</sequence>
<dbReference type="AlphaFoldDB" id="A0A836C8L5"/>
<dbReference type="OrthoDB" id="434211at2759"/>
<evidence type="ECO:0000256" key="1">
    <source>
        <dbReference type="SAM" id="SignalP"/>
    </source>
</evidence>